<evidence type="ECO:0008006" key="4">
    <source>
        <dbReference type="Google" id="ProtNLM"/>
    </source>
</evidence>
<evidence type="ECO:0000313" key="2">
    <source>
        <dbReference type="EMBL" id="QVT79581.1"/>
    </source>
</evidence>
<proteinExistence type="predicted"/>
<dbReference type="RefSeq" id="WP_214059009.1">
    <property type="nucleotide sequence ID" value="NZ_BAAAHS010000102.1"/>
</dbReference>
<gene>
    <name evidence="2" type="ORF">ENKNEFLB_01964</name>
</gene>
<keyword evidence="1" id="KW-0472">Membrane</keyword>
<dbReference type="Proteomes" id="UP000679307">
    <property type="component" value="Chromosome"/>
</dbReference>
<evidence type="ECO:0000313" key="3">
    <source>
        <dbReference type="Proteomes" id="UP000679307"/>
    </source>
</evidence>
<protein>
    <recommendedName>
        <fullName evidence="4">DUF2892 domain-containing protein</fullName>
    </recommendedName>
</protein>
<feature type="transmembrane region" description="Helical" evidence="1">
    <location>
        <begin position="62"/>
        <end position="82"/>
    </location>
</feature>
<evidence type="ECO:0000256" key="1">
    <source>
        <dbReference type="SAM" id="Phobius"/>
    </source>
</evidence>
<sequence>MTTAAPTRQDTAAEVDAEVHPGADPVTSMFASGSVTEHVVRGVLGLVLVVAAFALAGSRPVALLLLVPAVVAWRGCPTCWLMGLGATLSRGRVGGTCRLPR</sequence>
<keyword evidence="1" id="KW-1133">Transmembrane helix</keyword>
<dbReference type="EMBL" id="CP075371">
    <property type="protein sequence ID" value="QVT79581.1"/>
    <property type="molecule type" value="Genomic_DNA"/>
</dbReference>
<reference evidence="2 3" key="1">
    <citation type="submission" date="2021-05" db="EMBL/GenBank/DDBJ databases">
        <title>Complete genome of Nocardioides aquaticus KCTC 9944T isolated from meromictic and hypersaline Ekho Lake, Antarctica.</title>
        <authorList>
            <person name="Hwang K."/>
            <person name="Kim K.M."/>
            <person name="Choe H."/>
        </authorList>
    </citation>
    <scope>NUCLEOTIDE SEQUENCE [LARGE SCALE GENOMIC DNA]</scope>
    <source>
        <strain evidence="2 3">KCTC 9944</strain>
    </source>
</reference>
<organism evidence="2 3">
    <name type="scientific">Nocardioides aquaticus</name>
    <dbReference type="NCBI Taxonomy" id="160826"/>
    <lineage>
        <taxon>Bacteria</taxon>
        <taxon>Bacillati</taxon>
        <taxon>Actinomycetota</taxon>
        <taxon>Actinomycetes</taxon>
        <taxon>Propionibacteriales</taxon>
        <taxon>Nocardioidaceae</taxon>
        <taxon>Nocardioides</taxon>
    </lineage>
</organism>
<feature type="transmembrane region" description="Helical" evidence="1">
    <location>
        <begin position="39"/>
        <end position="56"/>
    </location>
</feature>
<name>A0ABX8EGE9_9ACTN</name>
<keyword evidence="3" id="KW-1185">Reference proteome</keyword>
<accession>A0ABX8EGE9</accession>
<keyword evidence="1" id="KW-0812">Transmembrane</keyword>